<feature type="transmembrane region" description="Helical" evidence="1">
    <location>
        <begin position="77"/>
        <end position="97"/>
    </location>
</feature>
<organism evidence="2 3">
    <name type="scientific">Rubritalea squalenifaciens DSM 18772</name>
    <dbReference type="NCBI Taxonomy" id="1123071"/>
    <lineage>
        <taxon>Bacteria</taxon>
        <taxon>Pseudomonadati</taxon>
        <taxon>Verrucomicrobiota</taxon>
        <taxon>Verrucomicrobiia</taxon>
        <taxon>Verrucomicrobiales</taxon>
        <taxon>Rubritaleaceae</taxon>
        <taxon>Rubritalea</taxon>
    </lineage>
</organism>
<evidence type="ECO:0000256" key="1">
    <source>
        <dbReference type="SAM" id="Phobius"/>
    </source>
</evidence>
<sequence>MVDYLKESWRGVLKVIVGIVLVLVVWQIAAQELYRESKFLVNVGAFIVSAVSFYFPDEVVCCTGWRRHSSDDWRFEPAWWVEFSGFLGLVCVIWILFV</sequence>
<gene>
    <name evidence="2" type="ORF">SAMN02745181_0607</name>
</gene>
<keyword evidence="1" id="KW-0472">Membrane</keyword>
<dbReference type="EMBL" id="FQYR01000002">
    <property type="protein sequence ID" value="SHI66357.1"/>
    <property type="molecule type" value="Genomic_DNA"/>
</dbReference>
<dbReference type="AlphaFoldDB" id="A0A1M6CZC5"/>
<dbReference type="STRING" id="1123071.SAMN02745181_0607"/>
<keyword evidence="1" id="KW-1133">Transmembrane helix</keyword>
<keyword evidence="1" id="KW-0812">Transmembrane</keyword>
<accession>A0A1M6CZC5</accession>
<feature type="transmembrane region" description="Helical" evidence="1">
    <location>
        <begin position="12"/>
        <end position="30"/>
    </location>
</feature>
<dbReference type="Proteomes" id="UP000184510">
    <property type="component" value="Unassembled WGS sequence"/>
</dbReference>
<evidence type="ECO:0000313" key="2">
    <source>
        <dbReference type="EMBL" id="SHI66357.1"/>
    </source>
</evidence>
<dbReference type="InParanoid" id="A0A1M6CZC5"/>
<evidence type="ECO:0000313" key="3">
    <source>
        <dbReference type="Proteomes" id="UP000184510"/>
    </source>
</evidence>
<proteinExistence type="predicted"/>
<reference evidence="2 3" key="1">
    <citation type="submission" date="2016-11" db="EMBL/GenBank/DDBJ databases">
        <authorList>
            <person name="Jaros S."/>
            <person name="Januszkiewicz K."/>
            <person name="Wedrychowicz H."/>
        </authorList>
    </citation>
    <scope>NUCLEOTIDE SEQUENCE [LARGE SCALE GENOMIC DNA]</scope>
    <source>
        <strain evidence="2 3">DSM 18772</strain>
    </source>
</reference>
<protein>
    <submittedName>
        <fullName evidence="2">Uncharacterized protein</fullName>
    </submittedName>
</protein>
<dbReference type="RefSeq" id="WP_143158005.1">
    <property type="nucleotide sequence ID" value="NZ_FQYR01000002.1"/>
</dbReference>
<keyword evidence="3" id="KW-1185">Reference proteome</keyword>
<name>A0A1M6CZC5_9BACT</name>